<dbReference type="HOGENOM" id="CLU_168676_0_0_1"/>
<feature type="non-terminal residue" evidence="2">
    <location>
        <position position="115"/>
    </location>
</feature>
<evidence type="ECO:0000256" key="1">
    <source>
        <dbReference type="SAM" id="Coils"/>
    </source>
</evidence>
<gene>
    <name evidence="2" type="ORF">GLOINDRAFT_42158</name>
</gene>
<keyword evidence="1" id="KW-0175">Coiled coil</keyword>
<dbReference type="Gene3D" id="1.20.5.340">
    <property type="match status" value="1"/>
</dbReference>
<protein>
    <submittedName>
        <fullName evidence="2">Uncharacterized protein</fullName>
    </submittedName>
</protein>
<reference evidence="2" key="1">
    <citation type="submission" date="2013-07" db="EMBL/GenBank/DDBJ databases">
        <title>The genome of an arbuscular mycorrhizal fungus provides insights into the evolution of the oldest plant symbiosis.</title>
        <authorList>
            <consortium name="DOE Joint Genome Institute"/>
            <person name="Tisserant E."/>
            <person name="Malbreil M."/>
            <person name="Kuo A."/>
            <person name="Kohler A."/>
            <person name="Symeonidi A."/>
            <person name="Balestrini R."/>
            <person name="Charron P."/>
            <person name="Duensing N."/>
            <person name="Frei-dit-Frey N."/>
            <person name="Gianinazzi-Pearson V."/>
            <person name="Gilbert B."/>
            <person name="Handa Y."/>
            <person name="Hijri M."/>
            <person name="Kaul R."/>
            <person name="Kawaguchi M."/>
            <person name="Krajinski F."/>
            <person name="Lammers P."/>
            <person name="Lapierre D."/>
            <person name="Masclaux F.G."/>
            <person name="Murat C."/>
            <person name="Morin E."/>
            <person name="Ndikumana S."/>
            <person name="Pagni M."/>
            <person name="Petitpierre D."/>
            <person name="Requena N."/>
            <person name="Rosikiewicz P."/>
            <person name="Riley R."/>
            <person name="Saito K."/>
            <person name="San Clemente H."/>
            <person name="Shapiro H."/>
            <person name="van Tuinen D."/>
            <person name="Becard G."/>
            <person name="Bonfante P."/>
            <person name="Paszkowski U."/>
            <person name="Shachar-Hill Y."/>
            <person name="Young J.P."/>
            <person name="Sanders I.R."/>
            <person name="Henrissat B."/>
            <person name="Rensing S.A."/>
            <person name="Grigoriev I.V."/>
            <person name="Corradi N."/>
            <person name="Roux C."/>
            <person name="Martin F."/>
        </authorList>
    </citation>
    <scope>NUCLEOTIDE SEQUENCE</scope>
    <source>
        <strain evidence="2">DAOM 197198</strain>
    </source>
</reference>
<organism evidence="2">
    <name type="scientific">Rhizophagus irregularis (strain DAOM 181602 / DAOM 197198 / MUCL 43194)</name>
    <name type="common">Arbuscular mycorrhizal fungus</name>
    <name type="synonym">Glomus intraradices</name>
    <dbReference type="NCBI Taxonomy" id="747089"/>
    <lineage>
        <taxon>Eukaryota</taxon>
        <taxon>Fungi</taxon>
        <taxon>Fungi incertae sedis</taxon>
        <taxon>Mucoromycota</taxon>
        <taxon>Glomeromycotina</taxon>
        <taxon>Glomeromycetes</taxon>
        <taxon>Glomerales</taxon>
        <taxon>Glomeraceae</taxon>
        <taxon>Rhizophagus</taxon>
    </lineage>
</organism>
<proteinExistence type="predicted"/>
<feature type="coiled-coil region" evidence="1">
    <location>
        <begin position="4"/>
        <end position="87"/>
    </location>
</feature>
<feature type="non-terminal residue" evidence="2">
    <location>
        <position position="1"/>
    </location>
</feature>
<evidence type="ECO:0000313" key="2">
    <source>
        <dbReference type="EMBL" id="ESA13726.1"/>
    </source>
</evidence>
<dbReference type="VEuPathDB" id="FungiDB:RhiirFUN_010334"/>
<accession>U9UDP1</accession>
<sequence>EQYIKELEFRLENYTKEQNKDQEKINELKNIISQLKTNGTNTQCYITELETRLSSSDQQVTKFEETVEKLEIKLQQREEAFLELESKMKSSYTEEDMRLLRDELEERDHRILQLE</sequence>
<dbReference type="AlphaFoldDB" id="U9UDP1"/>
<name>U9UDP1_RHIID</name>
<dbReference type="EMBL" id="KI283622">
    <property type="protein sequence ID" value="ESA13726.1"/>
    <property type="molecule type" value="Genomic_DNA"/>
</dbReference>